<organism evidence="1 3">
    <name type="scientific">Methanobrevibacter olleyae</name>
    <dbReference type="NCBI Taxonomy" id="294671"/>
    <lineage>
        <taxon>Archaea</taxon>
        <taxon>Methanobacteriati</taxon>
        <taxon>Methanobacteriota</taxon>
        <taxon>Methanomada group</taxon>
        <taxon>Methanobacteria</taxon>
        <taxon>Methanobacteriales</taxon>
        <taxon>Methanobacteriaceae</taxon>
        <taxon>Methanobrevibacter</taxon>
    </lineage>
</organism>
<dbReference type="InterPro" id="IPR002808">
    <property type="entry name" value="AdoCbi_amidolase"/>
</dbReference>
<accession>A0A126QZA7</accession>
<dbReference type="InterPro" id="IPR052209">
    <property type="entry name" value="CbiZ"/>
</dbReference>
<sequence>MTFNQNKDFKLLQKTSDGDEVLKNSNTLLVKFASKKNGIVSSWLNGGYNEDLAAVFNHQLSQENIDKYEDSGILDFLKDLSCDFYKNLDLRTNKLSGLITSAKIENFAIACQRYRDIEVVAITTAGVRVNAVSAGDLASYYEINGQYDLDIGELSSENNYDDKKDDLEDKNPIKLGTINIIVLINSKLDESSLLLAEMIAIEAKTVALRDLMASSNYSLEVATGTGTDGIAIFSNLDSENTIENVSKHAKIGELIAKVVIESIKESLAKVQWLTPSYQLNALVRLDRFKLQLDDFYNNYLTDYIRIDNEEEKKEFILSLVKVSKNPELVANVSLIIHLLDQYRVGLLSKKTVYRVSKSILNNQFNRKDWYSMKLLLKYVIKTQLKE</sequence>
<dbReference type="PANTHER" id="PTHR35336">
    <property type="entry name" value="ADENOSYLCOBINAMIDE AMIDOHYDROLASE"/>
    <property type="match status" value="1"/>
</dbReference>
<proteinExistence type="predicted"/>
<reference evidence="1 3" key="1">
    <citation type="journal article" date="2016" name="Genome Announc.">
        <title>Draft Genome Sequence of the Rumen Methanogen Methanobrevibacter olleyae YLM1.</title>
        <authorList>
            <person name="Kelly W.J."/>
            <person name="Li D."/>
            <person name="Lambie S.C."/>
            <person name="Cox F."/>
            <person name="Attwood G.T."/>
            <person name="Altermann E."/>
            <person name="Leahy S.C."/>
        </authorList>
    </citation>
    <scope>NUCLEOTIDE SEQUENCE [LARGE SCALE GENOMIC DNA]</scope>
    <source>
        <strain evidence="1 3">YLM1</strain>
    </source>
</reference>
<dbReference type="GO" id="GO:0016787">
    <property type="term" value="F:hydrolase activity"/>
    <property type="evidence" value="ECO:0007669"/>
    <property type="project" value="UniProtKB-KW"/>
</dbReference>
<evidence type="ECO:0000313" key="2">
    <source>
        <dbReference type="EMBL" id="SFL45683.1"/>
    </source>
</evidence>
<name>A0A126QZA7_METOL</name>
<dbReference type="EMBL" id="CP014265">
    <property type="protein sequence ID" value="AMK15168.1"/>
    <property type="molecule type" value="Genomic_DNA"/>
</dbReference>
<evidence type="ECO:0000313" key="1">
    <source>
        <dbReference type="EMBL" id="AMK15168.1"/>
    </source>
</evidence>
<evidence type="ECO:0000313" key="4">
    <source>
        <dbReference type="Proteomes" id="UP000183442"/>
    </source>
</evidence>
<dbReference type="GeneID" id="28488908"/>
<dbReference type="Proteomes" id="UP000066376">
    <property type="component" value="Chromosome"/>
</dbReference>
<reference evidence="3" key="2">
    <citation type="submission" date="2016-02" db="EMBL/GenBank/DDBJ databases">
        <title>The draft genome sequence of the rumen methanogen Methanobrevibacter olleyae YLM1.</title>
        <authorList>
            <consortium name="New Zealand Agricultural Greenhouse Gas Research Centre/Pastoral Greenhouse Gas Research Consortium"/>
            <person name="Kelly W.J."/>
            <person name="Li D."/>
            <person name="Lambie S.C."/>
            <person name="Attwood G.T."/>
            <person name="Altermann E."/>
            <person name="Leahy S.C."/>
        </authorList>
    </citation>
    <scope>NUCLEOTIDE SEQUENCE [LARGE SCALE GENOMIC DNA]</scope>
    <source>
        <strain evidence="3">YLM1</strain>
    </source>
</reference>
<protein>
    <submittedName>
        <fullName evidence="1 2">Adenosylcobinamide amidohydrolase</fullName>
    </submittedName>
</protein>
<dbReference type="AlphaFoldDB" id="A0A126QZA7"/>
<dbReference type="STRING" id="294671.YLM1_0611"/>
<evidence type="ECO:0000313" key="3">
    <source>
        <dbReference type="Proteomes" id="UP000066376"/>
    </source>
</evidence>
<dbReference type="PATRIC" id="fig|294671.3.peg.635"/>
<dbReference type="PANTHER" id="PTHR35336:SF5">
    <property type="entry name" value="ADENOSYLCOBINAMIDE AMIDOHYDROLASE"/>
    <property type="match status" value="1"/>
</dbReference>
<reference evidence="4" key="4">
    <citation type="submission" date="2016-10" db="EMBL/GenBank/DDBJ databases">
        <authorList>
            <person name="Varghese N."/>
        </authorList>
    </citation>
    <scope>NUCLEOTIDE SEQUENCE [LARGE SCALE GENOMIC DNA]</scope>
    <source>
        <strain evidence="4">DSM 16632</strain>
    </source>
</reference>
<dbReference type="RefSeq" id="WP_067146182.1">
    <property type="nucleotide sequence ID" value="NZ_CP014265.1"/>
</dbReference>
<keyword evidence="1" id="KW-0378">Hydrolase</keyword>
<dbReference type="EMBL" id="FOTL01000012">
    <property type="protein sequence ID" value="SFL45683.1"/>
    <property type="molecule type" value="Genomic_DNA"/>
</dbReference>
<dbReference type="Pfam" id="PF01955">
    <property type="entry name" value="CbiZ"/>
    <property type="match status" value="1"/>
</dbReference>
<reference evidence="2" key="3">
    <citation type="submission" date="2016-10" db="EMBL/GenBank/DDBJ databases">
        <authorList>
            <person name="de Groot N.N."/>
        </authorList>
    </citation>
    <scope>NUCLEOTIDE SEQUENCE [LARGE SCALE GENOMIC DNA]</scope>
    <source>
        <strain evidence="2">DSM 16632</strain>
    </source>
</reference>
<dbReference type="Proteomes" id="UP000183442">
    <property type="component" value="Unassembled WGS sequence"/>
</dbReference>
<keyword evidence="3" id="KW-1185">Reference proteome</keyword>
<dbReference type="KEGG" id="mol:YLM1_0611"/>
<gene>
    <name evidence="2" type="ORF">SAMN02910297_00932</name>
    <name evidence="1" type="ORF">YLM1_0611</name>
</gene>
<dbReference type="OrthoDB" id="64585at2157"/>